<accession>A0ABT3FSW3</accession>
<evidence type="ECO:0000259" key="6">
    <source>
        <dbReference type="Pfam" id="PF00728"/>
    </source>
</evidence>
<evidence type="ECO:0000313" key="10">
    <source>
        <dbReference type="Proteomes" id="UP001207930"/>
    </source>
</evidence>
<evidence type="ECO:0000256" key="3">
    <source>
        <dbReference type="ARBA" id="ARBA00012663"/>
    </source>
</evidence>
<keyword evidence="5" id="KW-0326">Glycosidase</keyword>
<dbReference type="SUPFAM" id="SSF55545">
    <property type="entry name" value="beta-N-acetylhexosaminidase-like domain"/>
    <property type="match status" value="1"/>
</dbReference>
<evidence type="ECO:0000256" key="5">
    <source>
        <dbReference type="ARBA" id="ARBA00023295"/>
    </source>
</evidence>
<feature type="domain" description="GH29D-like beta-sandwich" evidence="8">
    <location>
        <begin position="529"/>
        <end position="588"/>
    </location>
</feature>
<protein>
    <recommendedName>
        <fullName evidence="3">beta-N-acetylhexosaminidase</fullName>
        <ecNumber evidence="3">3.2.1.52</ecNumber>
    </recommendedName>
</protein>
<evidence type="ECO:0000256" key="2">
    <source>
        <dbReference type="ARBA" id="ARBA00006285"/>
    </source>
</evidence>
<dbReference type="EMBL" id="JAPDDS010000011">
    <property type="protein sequence ID" value="MCW1886676.1"/>
    <property type="molecule type" value="Genomic_DNA"/>
</dbReference>
<dbReference type="Pfam" id="PF02838">
    <property type="entry name" value="Glyco_hydro_20b"/>
    <property type="match status" value="1"/>
</dbReference>
<comment type="catalytic activity">
    <reaction evidence="1">
        <text>Hydrolysis of terminal non-reducing N-acetyl-D-hexosamine residues in N-acetyl-beta-D-hexosaminides.</text>
        <dbReference type="EC" id="3.2.1.52"/>
    </reaction>
</comment>
<evidence type="ECO:0000256" key="4">
    <source>
        <dbReference type="ARBA" id="ARBA00022801"/>
    </source>
</evidence>
<evidence type="ECO:0000259" key="8">
    <source>
        <dbReference type="Pfam" id="PF13290"/>
    </source>
</evidence>
<dbReference type="InterPro" id="IPR059177">
    <property type="entry name" value="GH29D-like_dom"/>
</dbReference>
<comment type="similarity">
    <text evidence="2">Belongs to the glycosyl hydrolase 20 family.</text>
</comment>
<dbReference type="EC" id="3.2.1.52" evidence="3"/>
<dbReference type="Proteomes" id="UP001207930">
    <property type="component" value="Unassembled WGS sequence"/>
</dbReference>
<reference evidence="9 10" key="1">
    <citation type="submission" date="2022-10" db="EMBL/GenBank/DDBJ databases">
        <title>Luteolibacter flavescens strain MCCC 1K03193, whole genome shotgun sequencing project.</title>
        <authorList>
            <person name="Zhao G."/>
            <person name="Shen L."/>
        </authorList>
    </citation>
    <scope>NUCLEOTIDE SEQUENCE [LARGE SCALE GENOMIC DNA]</scope>
    <source>
        <strain evidence="9 10">MCCC 1K03193</strain>
    </source>
</reference>
<dbReference type="InterPro" id="IPR029018">
    <property type="entry name" value="Hex-like_dom2"/>
</dbReference>
<dbReference type="PANTHER" id="PTHR22600">
    <property type="entry name" value="BETA-HEXOSAMINIDASE"/>
    <property type="match status" value="1"/>
</dbReference>
<keyword evidence="10" id="KW-1185">Reference proteome</keyword>
<organism evidence="9 10">
    <name type="scientific">Luteolibacter flavescens</name>
    <dbReference type="NCBI Taxonomy" id="1859460"/>
    <lineage>
        <taxon>Bacteria</taxon>
        <taxon>Pseudomonadati</taxon>
        <taxon>Verrucomicrobiota</taxon>
        <taxon>Verrucomicrobiia</taxon>
        <taxon>Verrucomicrobiales</taxon>
        <taxon>Verrucomicrobiaceae</taxon>
        <taxon>Luteolibacter</taxon>
    </lineage>
</organism>
<keyword evidence="4" id="KW-0378">Hydrolase</keyword>
<dbReference type="Pfam" id="PF13290">
    <property type="entry name" value="CHB_HEX_C_1"/>
    <property type="match status" value="1"/>
</dbReference>
<dbReference type="InterPro" id="IPR015882">
    <property type="entry name" value="HEX_bac_N"/>
</dbReference>
<evidence type="ECO:0000256" key="1">
    <source>
        <dbReference type="ARBA" id="ARBA00001231"/>
    </source>
</evidence>
<gene>
    <name evidence="9" type="ORF">OKA04_18200</name>
</gene>
<dbReference type="SUPFAM" id="SSF51445">
    <property type="entry name" value="(Trans)glycosidases"/>
    <property type="match status" value="1"/>
</dbReference>
<name>A0ABT3FSW3_9BACT</name>
<dbReference type="Gene3D" id="3.30.379.10">
    <property type="entry name" value="Chitobiase/beta-hexosaminidase domain 2-like"/>
    <property type="match status" value="1"/>
</dbReference>
<dbReference type="Pfam" id="PF00728">
    <property type="entry name" value="Glyco_hydro_20"/>
    <property type="match status" value="1"/>
</dbReference>
<feature type="domain" description="Glycoside hydrolase family 20 catalytic" evidence="6">
    <location>
        <begin position="166"/>
        <end position="488"/>
    </location>
</feature>
<dbReference type="InterPro" id="IPR015883">
    <property type="entry name" value="Glyco_hydro_20_cat"/>
</dbReference>
<feature type="domain" description="Beta-hexosaminidase bacterial type N-terminal" evidence="7">
    <location>
        <begin position="41"/>
        <end position="162"/>
    </location>
</feature>
<dbReference type="Gene3D" id="3.20.20.80">
    <property type="entry name" value="Glycosidases"/>
    <property type="match status" value="1"/>
</dbReference>
<dbReference type="InterPro" id="IPR025705">
    <property type="entry name" value="Beta_hexosaminidase_sua/sub"/>
</dbReference>
<dbReference type="PRINTS" id="PR00738">
    <property type="entry name" value="GLHYDRLASE20"/>
</dbReference>
<proteinExistence type="inferred from homology"/>
<comment type="caution">
    <text evidence="9">The sequence shown here is derived from an EMBL/GenBank/DDBJ whole genome shotgun (WGS) entry which is preliminary data.</text>
</comment>
<dbReference type="InterPro" id="IPR017853">
    <property type="entry name" value="GH"/>
</dbReference>
<evidence type="ECO:0000313" key="9">
    <source>
        <dbReference type="EMBL" id="MCW1886676.1"/>
    </source>
</evidence>
<dbReference type="PANTHER" id="PTHR22600:SF57">
    <property type="entry name" value="BETA-N-ACETYLHEXOSAMINIDASE"/>
    <property type="match status" value="1"/>
</dbReference>
<sequence>MISTSHRPSVSLRAALLPIVAAIVPLTSFAEEARPAAAGIHLIPPVKTLVPAQGEFALSPATRIVCSNPELSPLAAILSREISTLCGITPAASAMPSRAGDISLHLDPALKGEAYTVKIDEQAEIRAGNYQALASATVTLLQLLRHEEPGKASLPRVQISDQPDLAFRSAMIDLGRKYHSVGGIKQVVQLCRFYKIRYLHLHLSDDQLFMFPSKRFSKAGKTNAEFARFEPAAQEKSEPYSREELVDLDRFAREHGVLIIPEIDLPGHSGRLIANEPRDFAMPGNGSTVHIANPKTCEAVEALLNEVMDVFQSGPYVHIGADEVSLAGLEETPEYRDALKKDPTLKTPHDLYCKFVNHLHSIVTKRGKKTLVWEEGWNPGGPYPLPKDAVVVVWSQGRNPVDIASSGYSIVNTTWTPLYIVRDNKKSPEFLHAWNPSLFGRENSEEYTHLEDTSKLIGAQLTSWENSEAIEIQSMRERLAIVAERCWDRSGATGDYASFRQRWEKTDAKLDLIVHPIAMEVDGKFTRDENTFSEPITVRLTSRKEGFTIRYTLDNTLPNSGWKDYEAPLAIDRTVFLRAGLFDRRGKQTGPLLGAWFRSEADAKR</sequence>
<evidence type="ECO:0000259" key="7">
    <source>
        <dbReference type="Pfam" id="PF02838"/>
    </source>
</evidence>
<dbReference type="RefSeq" id="WP_264502631.1">
    <property type="nucleotide sequence ID" value="NZ_JAPDDS010000011.1"/>
</dbReference>